<protein>
    <submittedName>
        <fullName evidence="2">Uncharacterized protein</fullName>
    </submittedName>
</protein>
<evidence type="ECO:0000313" key="2">
    <source>
        <dbReference type="EMBL" id="QJA97456.1"/>
    </source>
</evidence>
<dbReference type="EMBL" id="MT143495">
    <property type="protein sequence ID" value="QJA97456.1"/>
    <property type="molecule type" value="Genomic_DNA"/>
</dbReference>
<reference evidence="2" key="1">
    <citation type="submission" date="2020-03" db="EMBL/GenBank/DDBJ databases">
        <title>The deep terrestrial virosphere.</title>
        <authorList>
            <person name="Holmfeldt K."/>
            <person name="Nilsson E."/>
            <person name="Simone D."/>
            <person name="Lopez-Fernandez M."/>
            <person name="Wu X."/>
            <person name="de Brujin I."/>
            <person name="Lundin D."/>
            <person name="Andersson A."/>
            <person name="Bertilsson S."/>
            <person name="Dopson M."/>
        </authorList>
    </citation>
    <scope>NUCLEOTIDE SEQUENCE</scope>
    <source>
        <strain evidence="1">MM415A08438</strain>
        <strain evidence="2">MM415B06235</strain>
    </source>
</reference>
<evidence type="ECO:0000313" key="1">
    <source>
        <dbReference type="EMBL" id="QJA68122.1"/>
    </source>
</evidence>
<accession>A0A6M3LQB5</accession>
<organism evidence="2">
    <name type="scientific">viral metagenome</name>
    <dbReference type="NCBI Taxonomy" id="1070528"/>
    <lineage>
        <taxon>unclassified sequences</taxon>
        <taxon>metagenomes</taxon>
        <taxon>organismal metagenomes</taxon>
    </lineage>
</organism>
<proteinExistence type="predicted"/>
<dbReference type="AlphaFoldDB" id="A0A6M3LQB5"/>
<name>A0A6M3LQB5_9ZZZZ</name>
<gene>
    <name evidence="1" type="ORF">MM415A08438_0007</name>
    <name evidence="2" type="ORF">MM415B06235_0007</name>
</gene>
<dbReference type="EMBL" id="MT141588">
    <property type="protein sequence ID" value="QJA68122.1"/>
    <property type="molecule type" value="Genomic_DNA"/>
</dbReference>
<sequence>MKKDGNRYYWWKKKEEKQIKEIDKKPSIQRKDERLIMVEINQIGRCWRFS</sequence>